<accession>A8PRX8</accession>
<reference evidence="7 8" key="1">
    <citation type="journal article" date="2007" name="Proc. Natl. Acad. Sci. U.S.A.">
        <title>Dandruff-associated Malassezia genomes reveal convergent and divergent virulence traits shared with plant and human fungal pathogens.</title>
        <authorList>
            <person name="Xu J."/>
            <person name="Saunders C.W."/>
            <person name="Hu P."/>
            <person name="Grant R.A."/>
            <person name="Boekhout T."/>
            <person name="Kuramae E.E."/>
            <person name="Kronstad J.W."/>
            <person name="Deangelis Y.M."/>
            <person name="Reeder N.L."/>
            <person name="Johnstone K.R."/>
            <person name="Leland M."/>
            <person name="Fieno A.M."/>
            <person name="Begley W.M."/>
            <person name="Sun Y."/>
            <person name="Lacey M.P."/>
            <person name="Chaudhary T."/>
            <person name="Keough T."/>
            <person name="Chu L."/>
            <person name="Sears R."/>
            <person name="Yuan B."/>
            <person name="Dawson T.L.Jr."/>
        </authorList>
    </citation>
    <scope>NUCLEOTIDE SEQUENCE [LARGE SCALE GENOMIC DNA]</scope>
    <source>
        <strain evidence="8">ATCC MYA-4612 / CBS 7966</strain>
    </source>
</reference>
<keyword evidence="4 6" id="KW-0472">Membrane</keyword>
<evidence type="ECO:0000256" key="2">
    <source>
        <dbReference type="ARBA" id="ARBA00022692"/>
    </source>
</evidence>
<dbReference type="Pfam" id="PF04479">
    <property type="entry name" value="RTA1"/>
    <property type="match status" value="1"/>
</dbReference>
<evidence type="ECO:0000256" key="5">
    <source>
        <dbReference type="SAM" id="MobiDB-lite"/>
    </source>
</evidence>
<evidence type="ECO:0000313" key="7">
    <source>
        <dbReference type="EMBL" id="EDP45162.1"/>
    </source>
</evidence>
<dbReference type="OMA" id="DPYVATM"/>
<evidence type="ECO:0008006" key="9">
    <source>
        <dbReference type="Google" id="ProtNLM"/>
    </source>
</evidence>
<sequence>MNVTGVAWPALTNFLEDEADYNLYGYVPNYGPNILFLVLFALTTIAHFGQVLYYRQWWMLVMPVGTLAEVGGYIPRFIGHDNPRKRDPYVATMALLIITPCLFAAVHFTVLGRICTLFPRKYSLVPPVMVMPFFVSVDIISLIVQGVGAGSAGSADTEDDAASGSHVTVGGVAVQLTGYIVFMLSFLIFAERIRRDPPTGIAHYKPLLMATFFSSLCIILRSIYRVIEMATGWTGSIATKEWCLFSFDASLVLIACVILNFWNPARYLPKHFSWKYNPEKDVNSPFYKGSRENPEDVEANGEGALSTSEKDKEKVPQNPEHEPEEKFIDAPLAK</sequence>
<feature type="transmembrane region" description="Helical" evidence="6">
    <location>
        <begin position="124"/>
        <end position="147"/>
    </location>
</feature>
<proteinExistence type="predicted"/>
<dbReference type="InParanoid" id="A8PRX8"/>
<dbReference type="KEGG" id="mgl:MGL_0151"/>
<dbReference type="PANTHER" id="PTHR31465">
    <property type="entry name" value="PROTEIN RTA1-RELATED"/>
    <property type="match status" value="1"/>
</dbReference>
<feature type="region of interest" description="Disordered" evidence="5">
    <location>
        <begin position="285"/>
        <end position="334"/>
    </location>
</feature>
<gene>
    <name evidence="7" type="ORF">MGL_0151</name>
</gene>
<dbReference type="VEuPathDB" id="FungiDB:MGL_0151"/>
<dbReference type="EMBL" id="AAYY01000001">
    <property type="protein sequence ID" value="EDP45162.1"/>
    <property type="molecule type" value="Genomic_DNA"/>
</dbReference>
<feature type="transmembrane region" description="Helical" evidence="6">
    <location>
        <begin position="34"/>
        <end position="53"/>
    </location>
</feature>
<dbReference type="OrthoDB" id="3358017at2759"/>
<evidence type="ECO:0000256" key="6">
    <source>
        <dbReference type="SAM" id="Phobius"/>
    </source>
</evidence>
<feature type="transmembrane region" description="Helical" evidence="6">
    <location>
        <begin position="90"/>
        <end position="112"/>
    </location>
</feature>
<dbReference type="PANTHER" id="PTHR31465:SF1">
    <property type="entry name" value="PROTEIN RTA1-RELATED"/>
    <property type="match status" value="1"/>
</dbReference>
<name>A8PRX8_MALGO</name>
<keyword evidence="8" id="KW-1185">Reference proteome</keyword>
<evidence type="ECO:0000256" key="4">
    <source>
        <dbReference type="ARBA" id="ARBA00023136"/>
    </source>
</evidence>
<feature type="transmembrane region" description="Helical" evidence="6">
    <location>
        <begin position="244"/>
        <end position="262"/>
    </location>
</feature>
<dbReference type="AlphaFoldDB" id="A8PRX8"/>
<dbReference type="GeneID" id="5856682"/>
<dbReference type="Proteomes" id="UP000008837">
    <property type="component" value="Unassembled WGS sequence"/>
</dbReference>
<feature type="transmembrane region" description="Helical" evidence="6">
    <location>
        <begin position="60"/>
        <end position="78"/>
    </location>
</feature>
<dbReference type="FunCoup" id="A8PRX8">
    <property type="interactions" value="19"/>
</dbReference>
<dbReference type="RefSeq" id="XP_001732376.1">
    <property type="nucleotide sequence ID" value="XM_001732324.1"/>
</dbReference>
<dbReference type="GO" id="GO:0016020">
    <property type="term" value="C:membrane"/>
    <property type="evidence" value="ECO:0007669"/>
    <property type="project" value="UniProtKB-SubCell"/>
</dbReference>
<feature type="transmembrane region" description="Helical" evidence="6">
    <location>
        <begin position="167"/>
        <end position="190"/>
    </location>
</feature>
<dbReference type="STRING" id="425265.A8PRX8"/>
<protein>
    <recommendedName>
        <fullName evidence="9">RTA1 domain protein</fullName>
    </recommendedName>
</protein>
<feature type="compositionally biased region" description="Basic and acidic residues" evidence="5">
    <location>
        <begin position="308"/>
        <end position="328"/>
    </location>
</feature>
<evidence type="ECO:0000256" key="3">
    <source>
        <dbReference type="ARBA" id="ARBA00022989"/>
    </source>
</evidence>
<feature type="transmembrane region" description="Helical" evidence="6">
    <location>
        <begin position="202"/>
        <end position="224"/>
    </location>
</feature>
<dbReference type="InterPro" id="IPR007568">
    <property type="entry name" value="RTA1"/>
</dbReference>
<comment type="caution">
    <text evidence="7">The sequence shown here is derived from an EMBL/GenBank/DDBJ whole genome shotgun (WGS) entry which is preliminary data.</text>
</comment>
<organism evidence="7 8">
    <name type="scientific">Malassezia globosa (strain ATCC MYA-4612 / CBS 7966)</name>
    <name type="common">Dandruff-associated fungus</name>
    <dbReference type="NCBI Taxonomy" id="425265"/>
    <lineage>
        <taxon>Eukaryota</taxon>
        <taxon>Fungi</taxon>
        <taxon>Dikarya</taxon>
        <taxon>Basidiomycota</taxon>
        <taxon>Ustilaginomycotina</taxon>
        <taxon>Malasseziomycetes</taxon>
        <taxon>Malasseziales</taxon>
        <taxon>Malasseziaceae</taxon>
        <taxon>Malassezia</taxon>
    </lineage>
</organism>
<evidence type="ECO:0000256" key="1">
    <source>
        <dbReference type="ARBA" id="ARBA00004141"/>
    </source>
</evidence>
<keyword evidence="3 6" id="KW-1133">Transmembrane helix</keyword>
<comment type="subcellular location">
    <subcellularLocation>
        <location evidence="1">Membrane</location>
        <topology evidence="1">Multi-pass membrane protein</topology>
    </subcellularLocation>
</comment>
<evidence type="ECO:0000313" key="8">
    <source>
        <dbReference type="Proteomes" id="UP000008837"/>
    </source>
</evidence>
<keyword evidence="2 6" id="KW-0812">Transmembrane</keyword>